<evidence type="ECO:0000256" key="1">
    <source>
        <dbReference type="SAM" id="Phobius"/>
    </source>
</evidence>
<keyword evidence="1" id="KW-0812">Transmembrane</keyword>
<dbReference type="PANTHER" id="PTHR30590">
    <property type="entry name" value="INNER MEMBRANE PROTEIN"/>
    <property type="match status" value="1"/>
</dbReference>
<feature type="transmembrane region" description="Helical" evidence="1">
    <location>
        <begin position="54"/>
        <end position="75"/>
    </location>
</feature>
<dbReference type="InterPro" id="IPR052529">
    <property type="entry name" value="Bact_Transport_Assoc"/>
</dbReference>
<evidence type="ECO:0000259" key="2">
    <source>
        <dbReference type="Pfam" id="PF04235"/>
    </source>
</evidence>
<reference evidence="3 4" key="1">
    <citation type="journal article" date="2015" name="Stand. Genomic Sci.">
        <title>Genomic Encyclopedia of Bacterial and Archaeal Type Strains, Phase III: the genomes of soil and plant-associated and newly described type strains.</title>
        <authorList>
            <person name="Whitman W.B."/>
            <person name="Woyke T."/>
            <person name="Klenk H.P."/>
            <person name="Zhou Y."/>
            <person name="Lilburn T.G."/>
            <person name="Beck B.J."/>
            <person name="De Vos P."/>
            <person name="Vandamme P."/>
            <person name="Eisen J.A."/>
            <person name="Garrity G."/>
            <person name="Hugenholtz P."/>
            <person name="Kyrpides N.C."/>
        </authorList>
    </citation>
    <scope>NUCLEOTIDE SEQUENCE [LARGE SCALE GENOMIC DNA]</scope>
    <source>
        <strain evidence="3 4">S2T63</strain>
    </source>
</reference>
<sequence length="350" mass="36560">MPVTALDAPSRLAGVDLARGLAVLGMLAAHLIALPDLVWGDPTTWLALADGRSSILFATLAGVSLGIVTGGAKPVPAAELVTAGKRIAVRAVILLVIGILLIATGVPVYVILPAYALLFLLSLPLLPLRARTLWIVAGATALVMPWVQPLLQAPEVWETAAGNDLALLIGWHYPFTVWFAFLAAGLAAARSDLRRTRTQVRLVVAGGAAALLAYAADAVRLPDGGDEYLQAVWTAAPHSSGLLEAVGSGGWALLTLGVCLLLCRTAVRWVVYPLRAVGSMPLTVYVGQLVAWAIIAAVVLGDTGDLDGFRALELFWPFVLTSLVACTAWALLVGRGPLEAGIAAVTSRIR</sequence>
<accession>A0A498CCC8</accession>
<gene>
    <name evidence="3" type="ORF">C7474_1005</name>
</gene>
<comment type="caution">
    <text evidence="3">The sequence shown here is derived from an EMBL/GenBank/DDBJ whole genome shotgun (WGS) entry which is preliminary data.</text>
</comment>
<dbReference type="AlphaFoldDB" id="A0A498CCC8"/>
<evidence type="ECO:0000313" key="4">
    <source>
        <dbReference type="Proteomes" id="UP000273158"/>
    </source>
</evidence>
<organism evidence="3 4">
    <name type="scientific">Microbacterium telephonicum</name>
    <dbReference type="NCBI Taxonomy" id="1714841"/>
    <lineage>
        <taxon>Bacteria</taxon>
        <taxon>Bacillati</taxon>
        <taxon>Actinomycetota</taxon>
        <taxon>Actinomycetes</taxon>
        <taxon>Micrococcales</taxon>
        <taxon>Microbacteriaceae</taxon>
        <taxon>Microbacterium</taxon>
    </lineage>
</organism>
<dbReference type="Proteomes" id="UP000273158">
    <property type="component" value="Unassembled WGS sequence"/>
</dbReference>
<feature type="transmembrane region" description="Helical" evidence="1">
    <location>
        <begin position="282"/>
        <end position="302"/>
    </location>
</feature>
<feature type="transmembrane region" description="Helical" evidence="1">
    <location>
        <begin position="200"/>
        <end position="216"/>
    </location>
</feature>
<dbReference type="EMBL" id="RCDB01000001">
    <property type="protein sequence ID" value="RLK53043.1"/>
    <property type="molecule type" value="Genomic_DNA"/>
</dbReference>
<dbReference type="PANTHER" id="PTHR30590:SF3">
    <property type="entry name" value="HYPOTHETICAL MEMBRANE SPANNING PROTEIN"/>
    <property type="match status" value="1"/>
</dbReference>
<feature type="transmembrane region" description="Helical" evidence="1">
    <location>
        <begin position="171"/>
        <end position="188"/>
    </location>
</feature>
<feature type="transmembrane region" description="Helical" evidence="1">
    <location>
        <begin position="250"/>
        <end position="270"/>
    </location>
</feature>
<feature type="transmembrane region" description="Helical" evidence="1">
    <location>
        <begin position="314"/>
        <end position="333"/>
    </location>
</feature>
<protein>
    <submittedName>
        <fullName evidence="3">Uncharacterized protein DUF418</fullName>
    </submittedName>
</protein>
<feature type="domain" description="DUF418" evidence="2">
    <location>
        <begin position="199"/>
        <end position="340"/>
    </location>
</feature>
<name>A0A498CCC8_9MICO</name>
<keyword evidence="4" id="KW-1185">Reference proteome</keyword>
<feature type="transmembrane region" description="Helical" evidence="1">
    <location>
        <begin position="133"/>
        <end position="151"/>
    </location>
</feature>
<proteinExistence type="predicted"/>
<evidence type="ECO:0000313" key="3">
    <source>
        <dbReference type="EMBL" id="RLK53043.1"/>
    </source>
</evidence>
<keyword evidence="1" id="KW-0472">Membrane</keyword>
<dbReference type="Pfam" id="PF04235">
    <property type="entry name" value="DUF418"/>
    <property type="match status" value="1"/>
</dbReference>
<dbReference type="InterPro" id="IPR007349">
    <property type="entry name" value="DUF418"/>
</dbReference>
<feature type="transmembrane region" description="Helical" evidence="1">
    <location>
        <begin position="12"/>
        <end position="34"/>
    </location>
</feature>
<keyword evidence="1" id="KW-1133">Transmembrane helix</keyword>
<feature type="transmembrane region" description="Helical" evidence="1">
    <location>
        <begin position="109"/>
        <end position="126"/>
    </location>
</feature>